<protein>
    <submittedName>
        <fullName evidence="1">Uncharacterized protein</fullName>
    </submittedName>
</protein>
<evidence type="ECO:0000313" key="2">
    <source>
        <dbReference type="Proteomes" id="UP000001402"/>
    </source>
</evidence>
<dbReference type="EMBL" id="CP002418">
    <property type="protein sequence ID" value="ADU44555.1"/>
    <property type="molecule type" value="Genomic_DNA"/>
</dbReference>
<dbReference type="STRING" id="652103.Rpdx1_2974"/>
<dbReference type="KEGG" id="rpx:Rpdx1_2974"/>
<proteinExistence type="predicted"/>
<dbReference type="AlphaFoldDB" id="E6VL60"/>
<name>E6VL60_RHOPX</name>
<dbReference type="BioCyc" id="RPAL652103:RPDX1_RS14655-MONOMER"/>
<dbReference type="HOGENOM" id="CLU_2289498_0_0_5"/>
<organism evidence="1 2">
    <name type="scientific">Rhodopseudomonas palustris (strain DX-1)</name>
    <dbReference type="NCBI Taxonomy" id="652103"/>
    <lineage>
        <taxon>Bacteria</taxon>
        <taxon>Pseudomonadati</taxon>
        <taxon>Pseudomonadota</taxon>
        <taxon>Alphaproteobacteria</taxon>
        <taxon>Hyphomicrobiales</taxon>
        <taxon>Nitrobacteraceae</taxon>
        <taxon>Rhodopseudomonas</taxon>
    </lineage>
</organism>
<sequence length="101" mass="11486">MDASDWYVKHAKVFLEGRGYVVIPKEQVEVLHIRYEVHLHDLAMGKVSPERFEDMVLGTHARALASEMQERGVLALKRTDDVGTLSTYFDTSIAVIKPKDE</sequence>
<dbReference type="Proteomes" id="UP000001402">
    <property type="component" value="Chromosome"/>
</dbReference>
<gene>
    <name evidence="1" type="ordered locus">Rpdx1_2974</name>
</gene>
<accession>E6VL60</accession>
<evidence type="ECO:0000313" key="1">
    <source>
        <dbReference type="EMBL" id="ADU44555.1"/>
    </source>
</evidence>
<reference evidence="1" key="1">
    <citation type="submission" date="2010-12" db="EMBL/GenBank/DDBJ databases">
        <title>Complete sequence of Rhodopseudomonas palustris DX-1.</title>
        <authorList>
            <consortium name="US DOE Joint Genome Institute"/>
            <person name="Lucas S."/>
            <person name="Copeland A."/>
            <person name="Lapidus A."/>
            <person name="Cheng J.-F."/>
            <person name="Goodwin L."/>
            <person name="Pitluck S."/>
            <person name="Misra M."/>
            <person name="Chertkov O."/>
            <person name="Detter J.C."/>
            <person name="Han C."/>
            <person name="Tapia R."/>
            <person name="Land M."/>
            <person name="Hauser L."/>
            <person name="Kyrpides N."/>
            <person name="Ivanova N."/>
            <person name="Ovchinnikova G."/>
            <person name="Logan B."/>
            <person name="Oda Y."/>
            <person name="Harwood C."/>
            <person name="Woyke T."/>
        </authorList>
    </citation>
    <scope>NUCLEOTIDE SEQUENCE [LARGE SCALE GENOMIC DNA]</scope>
    <source>
        <strain evidence="1">DX-1</strain>
    </source>
</reference>